<evidence type="ECO:0000256" key="1">
    <source>
        <dbReference type="SAM" id="Phobius"/>
    </source>
</evidence>
<accession>A0A7T7CH87</accession>
<feature type="transmembrane region" description="Helical" evidence="1">
    <location>
        <begin position="46"/>
        <end position="68"/>
    </location>
</feature>
<feature type="transmembrane region" description="Helical" evidence="1">
    <location>
        <begin position="12"/>
        <end position="34"/>
    </location>
</feature>
<keyword evidence="1" id="KW-0812">Transmembrane</keyword>
<keyword evidence="1" id="KW-1133">Transmembrane helix</keyword>
<proteinExistence type="predicted"/>
<evidence type="ECO:0000313" key="3">
    <source>
        <dbReference type="Proteomes" id="UP000595349"/>
    </source>
</evidence>
<dbReference type="Proteomes" id="UP000595349">
    <property type="component" value="Chromosome"/>
</dbReference>
<dbReference type="KEGG" id="scib:HUG20_09005"/>
<sequence>MNQSVRIGRIVYLVLAIIFALSIATQILFAGMAIFINPVNWMKHMIFVHLFGFNIPIFMLAFAFIGALPRWAYGQLFGTLILMFFMYFTANMTTILPWFGAMHPLFGVLLVVLSCTMVLKIWKFTFDHKKNQMGEA</sequence>
<dbReference type="AlphaFoldDB" id="A0A7T7CH87"/>
<dbReference type="EMBL" id="CP054706">
    <property type="protein sequence ID" value="QQK81919.1"/>
    <property type="molecule type" value="Genomic_DNA"/>
</dbReference>
<reference evidence="2 3" key="1">
    <citation type="submission" date="2020-06" db="EMBL/GenBank/DDBJ databases">
        <title>Genomic analysis of Salicibibacter sp. NKC21-4.</title>
        <authorList>
            <person name="Oh Y.J."/>
        </authorList>
    </citation>
    <scope>NUCLEOTIDE SEQUENCE [LARGE SCALE GENOMIC DNA]</scope>
    <source>
        <strain evidence="2 3">NKC21-4</strain>
    </source>
</reference>
<keyword evidence="1" id="KW-0472">Membrane</keyword>
<evidence type="ECO:0000313" key="2">
    <source>
        <dbReference type="EMBL" id="QQK81919.1"/>
    </source>
</evidence>
<name>A0A7T7CH87_9BACI</name>
<dbReference type="InterPro" id="IPR046192">
    <property type="entry name" value="DUF6220"/>
</dbReference>
<feature type="transmembrane region" description="Helical" evidence="1">
    <location>
        <begin position="105"/>
        <end position="122"/>
    </location>
</feature>
<gene>
    <name evidence="2" type="ORF">HUG20_09005</name>
</gene>
<keyword evidence="3" id="KW-1185">Reference proteome</keyword>
<feature type="transmembrane region" description="Helical" evidence="1">
    <location>
        <begin position="80"/>
        <end position="99"/>
    </location>
</feature>
<dbReference type="Pfam" id="PF19728">
    <property type="entry name" value="DUF6220"/>
    <property type="match status" value="1"/>
</dbReference>
<protein>
    <submittedName>
        <fullName evidence="2">Uncharacterized protein</fullName>
    </submittedName>
</protein>
<organism evidence="2 3">
    <name type="scientific">Salicibibacter cibi</name>
    <dbReference type="NCBI Taxonomy" id="2743001"/>
    <lineage>
        <taxon>Bacteria</taxon>
        <taxon>Bacillati</taxon>
        <taxon>Bacillota</taxon>
        <taxon>Bacilli</taxon>
        <taxon>Bacillales</taxon>
        <taxon>Bacillaceae</taxon>
        <taxon>Salicibibacter</taxon>
    </lineage>
</organism>